<evidence type="ECO:0000256" key="4">
    <source>
        <dbReference type="ARBA" id="ARBA00023136"/>
    </source>
</evidence>
<dbReference type="Pfam" id="PF00909">
    <property type="entry name" value="Ammonium_transp"/>
    <property type="match status" value="1"/>
</dbReference>
<evidence type="ECO:0000313" key="8">
    <source>
        <dbReference type="Proteomes" id="UP001187192"/>
    </source>
</evidence>
<keyword evidence="3 5" id="KW-1133">Transmembrane helix</keyword>
<reference evidence="7" key="1">
    <citation type="submission" date="2023-07" db="EMBL/GenBank/DDBJ databases">
        <title>draft genome sequence of fig (Ficus carica).</title>
        <authorList>
            <person name="Takahashi T."/>
            <person name="Nishimura K."/>
        </authorList>
    </citation>
    <scope>NUCLEOTIDE SEQUENCE</scope>
</reference>
<dbReference type="GO" id="GO:0008519">
    <property type="term" value="F:ammonium channel activity"/>
    <property type="evidence" value="ECO:0007669"/>
    <property type="project" value="InterPro"/>
</dbReference>
<evidence type="ECO:0000256" key="5">
    <source>
        <dbReference type="SAM" id="Phobius"/>
    </source>
</evidence>
<feature type="transmembrane region" description="Helical" evidence="5">
    <location>
        <begin position="15"/>
        <end position="39"/>
    </location>
</feature>
<evidence type="ECO:0000313" key="7">
    <source>
        <dbReference type="EMBL" id="GMN46260.1"/>
    </source>
</evidence>
<evidence type="ECO:0000259" key="6">
    <source>
        <dbReference type="Pfam" id="PF00909"/>
    </source>
</evidence>
<evidence type="ECO:0000256" key="1">
    <source>
        <dbReference type="ARBA" id="ARBA00004141"/>
    </source>
</evidence>
<comment type="caution">
    <text evidence="7">The sequence shown here is derived from an EMBL/GenBank/DDBJ whole genome shotgun (WGS) entry which is preliminary data.</text>
</comment>
<dbReference type="GO" id="GO:0016020">
    <property type="term" value="C:membrane"/>
    <property type="evidence" value="ECO:0007669"/>
    <property type="project" value="UniProtKB-SubCell"/>
</dbReference>
<evidence type="ECO:0000256" key="2">
    <source>
        <dbReference type="ARBA" id="ARBA00022692"/>
    </source>
</evidence>
<dbReference type="InterPro" id="IPR024041">
    <property type="entry name" value="NH4_transpt_AmtB-like_dom"/>
</dbReference>
<gene>
    <name evidence="7" type="ORF">TIFTF001_015456</name>
</gene>
<dbReference type="Proteomes" id="UP001187192">
    <property type="component" value="Unassembled WGS sequence"/>
</dbReference>
<dbReference type="Gramene" id="FCD_00026990-RA">
    <property type="protein sequence ID" value="FCD_00026990-RA:cds"/>
    <property type="gene ID" value="FCD_00026990"/>
</dbReference>
<sequence>MVPTSTANGVYNGLLGGFAAITVGCSVVDLWAAIIYGFIAVMV</sequence>
<keyword evidence="4 5" id="KW-0472">Membrane</keyword>
<keyword evidence="8" id="KW-1185">Reference proteome</keyword>
<dbReference type="InterPro" id="IPR029020">
    <property type="entry name" value="Ammonium/urea_transptr"/>
</dbReference>
<organism evidence="7 8">
    <name type="scientific">Ficus carica</name>
    <name type="common">Common fig</name>
    <dbReference type="NCBI Taxonomy" id="3494"/>
    <lineage>
        <taxon>Eukaryota</taxon>
        <taxon>Viridiplantae</taxon>
        <taxon>Streptophyta</taxon>
        <taxon>Embryophyta</taxon>
        <taxon>Tracheophyta</taxon>
        <taxon>Spermatophyta</taxon>
        <taxon>Magnoliopsida</taxon>
        <taxon>eudicotyledons</taxon>
        <taxon>Gunneridae</taxon>
        <taxon>Pentapetalae</taxon>
        <taxon>rosids</taxon>
        <taxon>fabids</taxon>
        <taxon>Rosales</taxon>
        <taxon>Moraceae</taxon>
        <taxon>Ficeae</taxon>
        <taxon>Ficus</taxon>
    </lineage>
</organism>
<protein>
    <recommendedName>
        <fullName evidence="6">Ammonium transporter AmtB-like domain-containing protein</fullName>
    </recommendedName>
</protein>
<evidence type="ECO:0000256" key="3">
    <source>
        <dbReference type="ARBA" id="ARBA00022989"/>
    </source>
</evidence>
<dbReference type="EMBL" id="BTGU01000022">
    <property type="protein sequence ID" value="GMN46260.1"/>
    <property type="molecule type" value="Genomic_DNA"/>
</dbReference>
<dbReference type="Gene3D" id="1.10.3430.10">
    <property type="entry name" value="Ammonium transporter AmtB like domains"/>
    <property type="match status" value="1"/>
</dbReference>
<comment type="subcellular location">
    <subcellularLocation>
        <location evidence="1">Membrane</location>
        <topology evidence="1">Multi-pass membrane protein</topology>
    </subcellularLocation>
</comment>
<proteinExistence type="predicted"/>
<name>A0AA88A776_FICCA</name>
<feature type="domain" description="Ammonium transporter AmtB-like" evidence="6">
    <location>
        <begin position="7"/>
        <end position="42"/>
    </location>
</feature>
<dbReference type="SUPFAM" id="SSF111352">
    <property type="entry name" value="Ammonium transporter"/>
    <property type="match status" value="1"/>
</dbReference>
<accession>A0AA88A776</accession>
<keyword evidence="2 5" id="KW-0812">Transmembrane</keyword>
<dbReference type="AlphaFoldDB" id="A0AA88A776"/>